<dbReference type="Proteomes" id="UP000187486">
    <property type="component" value="Unassembled WGS sequence"/>
</dbReference>
<comment type="caution">
    <text evidence="2">The sequence shown here is derived from an EMBL/GenBank/DDBJ whole genome shotgun (WGS) entry which is preliminary data.</text>
</comment>
<dbReference type="EMBL" id="MQUQ01000054">
    <property type="protein sequence ID" value="OLZ42784.1"/>
    <property type="molecule type" value="Genomic_DNA"/>
</dbReference>
<reference evidence="2 3" key="1">
    <citation type="submission" date="2016-01" db="EMBL/GenBank/DDBJ databases">
        <title>Amycolatopsis coloradensis genome sequencing and assembly.</title>
        <authorList>
            <person name="Mayilraj S."/>
        </authorList>
    </citation>
    <scope>NUCLEOTIDE SEQUENCE [LARGE SCALE GENOMIC DNA]</scope>
    <source>
        <strain evidence="2 3">DSM 44225</strain>
    </source>
</reference>
<sequence length="437" mass="47350">MRGGRGGSTAGFEVGFVDERDTQVRMTLGDGMTVPFERAAPVRPFPVYKVQRNFPGFYYAATMDAHVPFESWLERDTAIALDFHYDVVSIAAQPFWLSWSGTGRARSHAPDFFARTLEGTGVVIDCRPTDRNLASRPHAALRRDDAGLGGDRVSRLLCVGDRVLFDDIEHQVVALAGTQVRLVAADGTPSVVLLSHLVGSLGFMFLSGEPAPAANALAGQLLDDVAPELAARAREWERHVVEVETGLPPEAAPGARPRPEYDPQARTVRERDAAKAAELTAAGVATSATTVKRMRMRYRAEGLRGLVDGRGRKRSTPLGRSDARVVQAVREALDGETSRSTGTVDRLRRRVEAILAERHGAGEVALPSRATFYRLVNKLSAGKHTFGAAATRRSAATGRTDRSPRAGRPGRAGRCRSTRPRWTCKRCSTTVTPAASS</sequence>
<feature type="compositionally biased region" description="Low complexity" evidence="1">
    <location>
        <begin position="388"/>
        <end position="398"/>
    </location>
</feature>
<dbReference type="NCBIfam" id="NF033179">
    <property type="entry name" value="TnsA_like_Actin"/>
    <property type="match status" value="1"/>
</dbReference>
<evidence type="ECO:0000256" key="1">
    <source>
        <dbReference type="SAM" id="MobiDB-lite"/>
    </source>
</evidence>
<dbReference type="InterPro" id="IPR048000">
    <property type="entry name" value="TnsA-like"/>
</dbReference>
<keyword evidence="3" id="KW-1185">Reference proteome</keyword>
<proteinExistence type="predicted"/>
<evidence type="ECO:0000313" key="2">
    <source>
        <dbReference type="EMBL" id="OLZ42784.1"/>
    </source>
</evidence>
<feature type="region of interest" description="Disordered" evidence="1">
    <location>
        <begin position="388"/>
        <end position="419"/>
    </location>
</feature>
<evidence type="ECO:0000313" key="3">
    <source>
        <dbReference type="Proteomes" id="UP000187486"/>
    </source>
</evidence>
<evidence type="ECO:0008006" key="4">
    <source>
        <dbReference type="Google" id="ProtNLM"/>
    </source>
</evidence>
<dbReference type="AlphaFoldDB" id="A0A1R0KCZ4"/>
<name>A0A1R0KCZ4_9PSEU</name>
<protein>
    <recommendedName>
        <fullName evidence="4">Transposase</fullName>
    </recommendedName>
</protein>
<accession>A0A1R0KCZ4</accession>
<dbReference type="STRING" id="76021.BS329_41580"/>
<organism evidence="2 3">
    <name type="scientific">Amycolatopsis coloradensis</name>
    <dbReference type="NCBI Taxonomy" id="76021"/>
    <lineage>
        <taxon>Bacteria</taxon>
        <taxon>Bacillati</taxon>
        <taxon>Actinomycetota</taxon>
        <taxon>Actinomycetes</taxon>
        <taxon>Pseudonocardiales</taxon>
        <taxon>Pseudonocardiaceae</taxon>
        <taxon>Amycolatopsis</taxon>
    </lineage>
</organism>
<gene>
    <name evidence="2" type="ORF">BS329_41580</name>
</gene>